<accession>A0A0E3ZE64</accession>
<dbReference type="Pfam" id="PF01522">
    <property type="entry name" value="Polysacc_deac_1"/>
    <property type="match status" value="1"/>
</dbReference>
<dbReference type="Proteomes" id="UP000033109">
    <property type="component" value="Chromosome"/>
</dbReference>
<keyword evidence="5" id="KW-1185">Reference proteome</keyword>
<evidence type="ECO:0000313" key="4">
    <source>
        <dbReference type="EMBL" id="AKD03488.1"/>
    </source>
</evidence>
<evidence type="ECO:0000259" key="3">
    <source>
        <dbReference type="Pfam" id="PF01522"/>
    </source>
</evidence>
<keyword evidence="1 2" id="KW-0732">Signal</keyword>
<evidence type="ECO:0000256" key="1">
    <source>
        <dbReference type="ARBA" id="ARBA00022729"/>
    </source>
</evidence>
<dbReference type="SUPFAM" id="SSF88713">
    <property type="entry name" value="Glycoside hydrolase/deacetylase"/>
    <property type="match status" value="1"/>
</dbReference>
<dbReference type="KEGG" id="pko:PKOR_10575"/>
<dbReference type="InterPro" id="IPR002509">
    <property type="entry name" value="NODB_dom"/>
</dbReference>
<dbReference type="PATRIC" id="fig|400092.3.peg.2314"/>
<dbReference type="HOGENOM" id="CLU_1025623_0_0_10"/>
<dbReference type="Gene3D" id="3.20.20.370">
    <property type="entry name" value="Glycoside hydrolase/deacetylase"/>
    <property type="match status" value="1"/>
</dbReference>
<dbReference type="PANTHER" id="PTHR34216:SF11">
    <property type="entry name" value="CHITOOLIGOSACCHARIDE DEACETYLASE"/>
    <property type="match status" value="1"/>
</dbReference>
<dbReference type="CDD" id="cd10967">
    <property type="entry name" value="CE4_GLA_like_6s"/>
    <property type="match status" value="1"/>
</dbReference>
<dbReference type="RefSeq" id="WP_046310645.1">
    <property type="nucleotide sequence ID" value="NZ_CBCSCY010000005.1"/>
</dbReference>
<organism evidence="4 5">
    <name type="scientific">Pontibacter korlensis</name>
    <dbReference type="NCBI Taxonomy" id="400092"/>
    <lineage>
        <taxon>Bacteria</taxon>
        <taxon>Pseudomonadati</taxon>
        <taxon>Bacteroidota</taxon>
        <taxon>Cytophagia</taxon>
        <taxon>Cytophagales</taxon>
        <taxon>Hymenobacteraceae</taxon>
        <taxon>Pontibacter</taxon>
    </lineage>
</organism>
<feature type="signal peptide" evidence="2">
    <location>
        <begin position="1"/>
        <end position="20"/>
    </location>
</feature>
<feature type="chain" id="PRO_5002416257" evidence="2">
    <location>
        <begin position="21"/>
        <end position="265"/>
    </location>
</feature>
<sequence length="265" mass="29870">MIRKFTFAALLCLCSLSVFSQDWNKKKCAVVLTYDDALNVHLDKAIPALDSLQLKGTFFLTAASPTFNERFSEWEAAAKRHELANHTLFHPCNGQLPGRSFVTADYDLATYSVRRITDELRMTNKVLEAVDGKKERTFAYPCGDMKIGDTFYLEGMKGDFVAARGVQGEMVPRNTSDLYTIGSIMINGQSGDEMIKLVKEALRTNSMVVFLFHGVGGEHDLNVSLEAHRQLLRYLKKHEKEIWNPTFIEAAKYLKETSTAAVKKK</sequence>
<dbReference type="GO" id="GO:0005975">
    <property type="term" value="P:carbohydrate metabolic process"/>
    <property type="evidence" value="ECO:0007669"/>
    <property type="project" value="InterPro"/>
</dbReference>
<dbReference type="PANTHER" id="PTHR34216">
    <property type="match status" value="1"/>
</dbReference>
<dbReference type="InterPro" id="IPR051398">
    <property type="entry name" value="Polysacch_Deacetylase"/>
</dbReference>
<dbReference type="OrthoDB" id="9806342at2"/>
<protein>
    <submittedName>
        <fullName evidence="4">Chitooligosaccharide deacetylase</fullName>
    </submittedName>
</protein>
<evidence type="ECO:0000256" key="2">
    <source>
        <dbReference type="SAM" id="SignalP"/>
    </source>
</evidence>
<dbReference type="EMBL" id="CP009621">
    <property type="protein sequence ID" value="AKD03488.1"/>
    <property type="molecule type" value="Genomic_DNA"/>
</dbReference>
<reference evidence="4 5" key="1">
    <citation type="journal article" date="2015" name="Sci. Rep.">
        <title>Unraveling adaptation of Pontibacter korlensis to radiation and infertility in desert through complete genome and comparative transcriptomic analysis.</title>
        <authorList>
            <person name="Dai J."/>
            <person name="Dai W."/>
            <person name="Qiu C."/>
            <person name="Yang Z."/>
            <person name="Zhang Y."/>
            <person name="Zhou M."/>
            <person name="Zhang L."/>
            <person name="Fang C."/>
            <person name="Gao Q."/>
            <person name="Yang Q."/>
            <person name="Li X."/>
            <person name="Wang Z."/>
            <person name="Wang Z."/>
            <person name="Jia Z."/>
            <person name="Chen X."/>
        </authorList>
    </citation>
    <scope>NUCLEOTIDE SEQUENCE [LARGE SCALE GENOMIC DNA]</scope>
    <source>
        <strain evidence="4 5">X14-1T</strain>
    </source>
</reference>
<dbReference type="GO" id="GO:0016810">
    <property type="term" value="F:hydrolase activity, acting on carbon-nitrogen (but not peptide) bonds"/>
    <property type="evidence" value="ECO:0007669"/>
    <property type="project" value="InterPro"/>
</dbReference>
<gene>
    <name evidence="4" type="ORF">PKOR_10575</name>
</gene>
<proteinExistence type="predicted"/>
<name>A0A0E3ZE64_9BACT</name>
<dbReference type="STRING" id="400092.PKOR_10575"/>
<dbReference type="InterPro" id="IPR011330">
    <property type="entry name" value="Glyco_hydro/deAcase_b/a-brl"/>
</dbReference>
<feature type="domain" description="NodB homology" evidence="3">
    <location>
        <begin position="25"/>
        <end position="145"/>
    </location>
</feature>
<evidence type="ECO:0000313" key="5">
    <source>
        <dbReference type="Proteomes" id="UP000033109"/>
    </source>
</evidence>
<dbReference type="AlphaFoldDB" id="A0A0E3ZE64"/>